<sequence length="136" mass="15613">MSTNTQTTDHLEITNLFARYAHLLDEKRWDDIHTVFAPDIRVHSPRTRTQGLADVTDFIRRTEVDGEHTQHTTTDLLITVTGDQATTAANSLVYFFRAGESPHQTSGLRQTSTLTRTPEGWRINEIRIHLAWTRKD</sequence>
<dbReference type="RefSeq" id="WP_181581267.1">
    <property type="nucleotide sequence ID" value="NZ_CP059399.1"/>
</dbReference>
<name>A0A7D6Z975_9NOCA</name>
<feature type="domain" description="SnoaL-like" evidence="1">
    <location>
        <begin position="7"/>
        <end position="126"/>
    </location>
</feature>
<dbReference type="Pfam" id="PF13577">
    <property type="entry name" value="SnoaL_4"/>
    <property type="match status" value="1"/>
</dbReference>
<dbReference type="Proteomes" id="UP000515512">
    <property type="component" value="Chromosome"/>
</dbReference>
<proteinExistence type="predicted"/>
<reference evidence="2 3" key="1">
    <citation type="submission" date="2020-07" db="EMBL/GenBank/DDBJ databases">
        <authorList>
            <person name="Zhuang K."/>
            <person name="Ran Y."/>
        </authorList>
    </citation>
    <scope>NUCLEOTIDE SEQUENCE [LARGE SCALE GENOMIC DNA]</scope>
    <source>
        <strain evidence="2 3">WCH-YHL-001</strain>
    </source>
</reference>
<dbReference type="Gene3D" id="3.10.450.50">
    <property type="match status" value="1"/>
</dbReference>
<dbReference type="CDD" id="cd00531">
    <property type="entry name" value="NTF2_like"/>
    <property type="match status" value="1"/>
</dbReference>
<dbReference type="InterPro" id="IPR032710">
    <property type="entry name" value="NTF2-like_dom_sf"/>
</dbReference>
<evidence type="ECO:0000259" key="1">
    <source>
        <dbReference type="Pfam" id="PF13577"/>
    </source>
</evidence>
<dbReference type="InterPro" id="IPR037401">
    <property type="entry name" value="SnoaL-like"/>
</dbReference>
<dbReference type="KEGG" id="nhu:H0264_33615"/>
<dbReference type="EMBL" id="CP059399">
    <property type="protein sequence ID" value="QLY30068.1"/>
    <property type="molecule type" value="Genomic_DNA"/>
</dbReference>
<organism evidence="2 3">
    <name type="scientific">Nocardia huaxiensis</name>
    <dbReference type="NCBI Taxonomy" id="2755382"/>
    <lineage>
        <taxon>Bacteria</taxon>
        <taxon>Bacillati</taxon>
        <taxon>Actinomycetota</taxon>
        <taxon>Actinomycetes</taxon>
        <taxon>Mycobacteriales</taxon>
        <taxon>Nocardiaceae</taxon>
        <taxon>Nocardia</taxon>
    </lineage>
</organism>
<dbReference type="AlphaFoldDB" id="A0A7D6Z975"/>
<evidence type="ECO:0000313" key="3">
    <source>
        <dbReference type="Proteomes" id="UP000515512"/>
    </source>
</evidence>
<gene>
    <name evidence="2" type="ORF">H0264_33615</name>
</gene>
<evidence type="ECO:0000313" key="2">
    <source>
        <dbReference type="EMBL" id="QLY30068.1"/>
    </source>
</evidence>
<protein>
    <submittedName>
        <fullName evidence="2">Nuclear transport factor 2 family protein</fullName>
    </submittedName>
</protein>
<accession>A0A7D6Z975</accession>
<dbReference type="SUPFAM" id="SSF54427">
    <property type="entry name" value="NTF2-like"/>
    <property type="match status" value="1"/>
</dbReference>
<keyword evidence="3" id="KW-1185">Reference proteome</keyword>